<evidence type="ECO:0000256" key="1">
    <source>
        <dbReference type="SAM" id="MobiDB-lite"/>
    </source>
</evidence>
<sequence>MTRSPPTDERRTEAGDDPHRQAIARFARQRGGHPVAAPTDDREQDALATVSDFWDELDALEAEDGLARLRQKALERLRSGHDAHHDAHHDGGAPVIGDEEPEDRPVLALMPAGGRRQVPYRALAAALVAVLALGGASWWSLRHPAAGPAELALRTIANGHGLPRSVRLADGTRLTLDADTSLRVADSPAGTREVHLDKGRAFFSVTHDAAHPFTVHAGAMTVTDLGTRFEVRTGASQTAVTLIEGQVAIAAPGSPALTMTPGTQLVLRGSEGRLEPVDTTRVVRWQSGMLDADDEPLGEVVARFNRYLDRPLAVGQSMPGTMTRGVKGAAPGDVRISGSFRLDDPAGFIEAIDAMGYPGLVHFAAKPVQKPVEQPVAK</sequence>
<evidence type="ECO:0000313" key="4">
    <source>
        <dbReference type="EMBL" id="MCJ2185115.1"/>
    </source>
</evidence>
<dbReference type="PANTHER" id="PTHR30273">
    <property type="entry name" value="PERIPLASMIC SIGNAL SENSOR AND SIGMA FACTOR ACTIVATOR FECR-RELATED"/>
    <property type="match status" value="1"/>
</dbReference>
<keyword evidence="5" id="KW-1185">Reference proteome</keyword>
<dbReference type="Gene3D" id="2.60.120.1440">
    <property type="match status" value="1"/>
</dbReference>
<keyword evidence="2" id="KW-0472">Membrane</keyword>
<feature type="region of interest" description="Disordered" evidence="1">
    <location>
        <begin position="79"/>
        <end position="100"/>
    </location>
</feature>
<dbReference type="PIRSF" id="PIRSF018266">
    <property type="entry name" value="FecR"/>
    <property type="match status" value="1"/>
</dbReference>
<evidence type="ECO:0000256" key="2">
    <source>
        <dbReference type="SAM" id="Phobius"/>
    </source>
</evidence>
<evidence type="ECO:0000313" key="5">
    <source>
        <dbReference type="Proteomes" id="UP001162881"/>
    </source>
</evidence>
<accession>A0ABT0BJJ1</accession>
<reference evidence="4" key="1">
    <citation type="submission" date="2022-03" db="EMBL/GenBank/DDBJ databases">
        <title>Identification of a novel bacterium isolated from mangrove sediments.</title>
        <authorList>
            <person name="Pan X."/>
        </authorList>
    </citation>
    <scope>NUCLEOTIDE SEQUENCE</scope>
    <source>
        <strain evidence="4">B1949</strain>
    </source>
</reference>
<dbReference type="InterPro" id="IPR006860">
    <property type="entry name" value="FecR"/>
</dbReference>
<keyword evidence="2" id="KW-1133">Transmembrane helix</keyword>
<dbReference type="PANTHER" id="PTHR30273:SF2">
    <property type="entry name" value="PROTEIN FECR"/>
    <property type="match status" value="1"/>
</dbReference>
<proteinExistence type="predicted"/>
<feature type="domain" description="FecR protein" evidence="3">
    <location>
        <begin position="161"/>
        <end position="247"/>
    </location>
</feature>
<dbReference type="RefSeq" id="WP_244024566.1">
    <property type="nucleotide sequence ID" value="NZ_JALHLF010000224.1"/>
</dbReference>
<feature type="compositionally biased region" description="Basic and acidic residues" evidence="1">
    <location>
        <begin position="79"/>
        <end position="91"/>
    </location>
</feature>
<comment type="caution">
    <text evidence="4">The sequence shown here is derived from an EMBL/GenBank/DDBJ whole genome shotgun (WGS) entry which is preliminary data.</text>
</comment>
<organism evidence="4 5">
    <name type="scientific">Novosphingobium organovorum</name>
    <dbReference type="NCBI Taxonomy" id="2930092"/>
    <lineage>
        <taxon>Bacteria</taxon>
        <taxon>Pseudomonadati</taxon>
        <taxon>Pseudomonadota</taxon>
        <taxon>Alphaproteobacteria</taxon>
        <taxon>Sphingomonadales</taxon>
        <taxon>Sphingomonadaceae</taxon>
        <taxon>Novosphingobium</taxon>
    </lineage>
</organism>
<keyword evidence="2" id="KW-0812">Transmembrane</keyword>
<gene>
    <name evidence="4" type="ORF">MTR62_20845</name>
</gene>
<protein>
    <submittedName>
        <fullName evidence="4">FecR domain-containing protein</fullName>
    </submittedName>
</protein>
<dbReference type="Pfam" id="PF04773">
    <property type="entry name" value="FecR"/>
    <property type="match status" value="1"/>
</dbReference>
<dbReference type="EMBL" id="JALHLF010000224">
    <property type="protein sequence ID" value="MCJ2185115.1"/>
    <property type="molecule type" value="Genomic_DNA"/>
</dbReference>
<dbReference type="Proteomes" id="UP001162881">
    <property type="component" value="Unassembled WGS sequence"/>
</dbReference>
<evidence type="ECO:0000259" key="3">
    <source>
        <dbReference type="Pfam" id="PF04773"/>
    </source>
</evidence>
<name>A0ABT0BJJ1_9SPHN</name>
<dbReference type="InterPro" id="IPR012373">
    <property type="entry name" value="Ferrdict_sens_TM"/>
</dbReference>
<feature type="region of interest" description="Disordered" evidence="1">
    <location>
        <begin position="1"/>
        <end position="20"/>
    </location>
</feature>
<feature type="transmembrane region" description="Helical" evidence="2">
    <location>
        <begin position="120"/>
        <end position="141"/>
    </location>
</feature>